<dbReference type="GO" id="GO:0042026">
    <property type="term" value="P:protein refolding"/>
    <property type="evidence" value="ECO:0007669"/>
    <property type="project" value="TreeGrafter"/>
</dbReference>
<dbReference type="AlphaFoldDB" id="A0A1M5EBU3"/>
<dbReference type="NCBIfam" id="NF001033">
    <property type="entry name" value="PRK00114.1"/>
    <property type="match status" value="1"/>
</dbReference>
<comment type="function">
    <text evidence="6">Redox regulated molecular chaperone. Protects both thermally unfolding and oxidatively damaged proteins from irreversible aggregation. Plays an important role in the bacterial defense system toward oxidative stress.</text>
</comment>
<evidence type="ECO:0000256" key="5">
    <source>
        <dbReference type="ARBA" id="ARBA00023284"/>
    </source>
</evidence>
<keyword evidence="8" id="KW-1185">Reference proteome</keyword>
<dbReference type="Proteomes" id="UP000184041">
    <property type="component" value="Unassembled WGS sequence"/>
</dbReference>
<name>A0A1M5EBU3_9BACT</name>
<dbReference type="RefSeq" id="WP_244545694.1">
    <property type="nucleotide sequence ID" value="NZ_FQUS01000013.1"/>
</dbReference>
<dbReference type="GO" id="GO:0005737">
    <property type="term" value="C:cytoplasm"/>
    <property type="evidence" value="ECO:0007669"/>
    <property type="project" value="UniProtKB-SubCell"/>
</dbReference>
<comment type="subcellular location">
    <subcellularLocation>
        <location evidence="6">Cytoplasm</location>
    </subcellularLocation>
</comment>
<dbReference type="InterPro" id="IPR000397">
    <property type="entry name" value="Heat_shock_Hsp33"/>
</dbReference>
<comment type="similarity">
    <text evidence="6">Belongs to the HSP33 family.</text>
</comment>
<dbReference type="SUPFAM" id="SSF118352">
    <property type="entry name" value="HSP33 redox switch-like"/>
    <property type="match status" value="1"/>
</dbReference>
<dbReference type="PIRSF" id="PIRSF005261">
    <property type="entry name" value="Heat_shock_Hsp33"/>
    <property type="match status" value="1"/>
</dbReference>
<dbReference type="Pfam" id="PF01430">
    <property type="entry name" value="HSP33"/>
    <property type="match status" value="1"/>
</dbReference>
<evidence type="ECO:0000256" key="3">
    <source>
        <dbReference type="ARBA" id="ARBA00023157"/>
    </source>
</evidence>
<comment type="PTM">
    <text evidence="6">Under oxidizing conditions two disulfide bonds are formed involving the reactive cysteines. Under reducing conditions zinc is bound to the reactive cysteines and the protein is inactive.</text>
</comment>
<evidence type="ECO:0000313" key="7">
    <source>
        <dbReference type="EMBL" id="SHF76604.1"/>
    </source>
</evidence>
<evidence type="ECO:0000256" key="6">
    <source>
        <dbReference type="HAMAP-Rule" id="MF_00117"/>
    </source>
</evidence>
<evidence type="ECO:0000256" key="1">
    <source>
        <dbReference type="ARBA" id="ARBA00022490"/>
    </source>
</evidence>
<keyword evidence="2 6" id="KW-0862">Zinc</keyword>
<dbReference type="Gene3D" id="3.90.1280.10">
    <property type="entry name" value="HSP33 redox switch-like"/>
    <property type="match status" value="1"/>
</dbReference>
<keyword evidence="3 6" id="KW-1015">Disulfide bond</keyword>
<dbReference type="GO" id="GO:0051082">
    <property type="term" value="F:unfolded protein binding"/>
    <property type="evidence" value="ECO:0007669"/>
    <property type="project" value="UniProtKB-UniRule"/>
</dbReference>
<organism evidence="7 8">
    <name type="scientific">Fodinibius roseus</name>
    <dbReference type="NCBI Taxonomy" id="1194090"/>
    <lineage>
        <taxon>Bacteria</taxon>
        <taxon>Pseudomonadati</taxon>
        <taxon>Balneolota</taxon>
        <taxon>Balneolia</taxon>
        <taxon>Balneolales</taxon>
        <taxon>Balneolaceae</taxon>
        <taxon>Fodinibius</taxon>
    </lineage>
</organism>
<evidence type="ECO:0000256" key="4">
    <source>
        <dbReference type="ARBA" id="ARBA00023186"/>
    </source>
</evidence>
<dbReference type="PANTHER" id="PTHR30111">
    <property type="entry name" value="33 KDA CHAPERONIN"/>
    <property type="match status" value="1"/>
</dbReference>
<dbReference type="HAMAP" id="MF_00117">
    <property type="entry name" value="HslO"/>
    <property type="match status" value="1"/>
</dbReference>
<dbReference type="InterPro" id="IPR016153">
    <property type="entry name" value="Heat_shock_Hsp33_N"/>
</dbReference>
<feature type="disulfide bond" description="Redox-active" evidence="6">
    <location>
        <begin position="244"/>
        <end position="246"/>
    </location>
</feature>
<dbReference type="InterPro" id="IPR016154">
    <property type="entry name" value="Heat_shock_Hsp33_C"/>
</dbReference>
<evidence type="ECO:0000256" key="2">
    <source>
        <dbReference type="ARBA" id="ARBA00022833"/>
    </source>
</evidence>
<proteinExistence type="inferred from homology"/>
<evidence type="ECO:0000313" key="8">
    <source>
        <dbReference type="Proteomes" id="UP000184041"/>
    </source>
</evidence>
<accession>A0A1M5EBU3</accession>
<protein>
    <recommendedName>
        <fullName evidence="6">33 kDa chaperonin</fullName>
    </recommendedName>
    <alternativeName>
        <fullName evidence="6">Heat shock protein 33 homolog</fullName>
        <shortName evidence="6">HSP33</shortName>
    </alternativeName>
</protein>
<gene>
    <name evidence="6" type="primary">hslO</name>
    <name evidence="7" type="ORF">SAMN05443144_11310</name>
</gene>
<dbReference type="CDD" id="cd00498">
    <property type="entry name" value="Hsp33"/>
    <property type="match status" value="1"/>
</dbReference>
<keyword evidence="5 6" id="KW-0676">Redox-active center</keyword>
<reference evidence="7 8" key="1">
    <citation type="submission" date="2016-11" db="EMBL/GenBank/DDBJ databases">
        <authorList>
            <person name="Jaros S."/>
            <person name="Januszkiewicz K."/>
            <person name="Wedrychowicz H."/>
        </authorList>
    </citation>
    <scope>NUCLEOTIDE SEQUENCE [LARGE SCALE GENOMIC DNA]</scope>
    <source>
        <strain evidence="7 8">DSM 21986</strain>
    </source>
</reference>
<dbReference type="EMBL" id="FQUS01000013">
    <property type="protein sequence ID" value="SHF76604.1"/>
    <property type="molecule type" value="Genomic_DNA"/>
</dbReference>
<keyword evidence="1 6" id="KW-0963">Cytoplasm</keyword>
<dbReference type="Gene3D" id="3.55.30.10">
    <property type="entry name" value="Hsp33 domain"/>
    <property type="match status" value="1"/>
</dbReference>
<dbReference type="PANTHER" id="PTHR30111:SF1">
    <property type="entry name" value="33 KDA CHAPERONIN"/>
    <property type="match status" value="1"/>
</dbReference>
<dbReference type="GO" id="GO:0044183">
    <property type="term" value="F:protein folding chaperone"/>
    <property type="evidence" value="ECO:0007669"/>
    <property type="project" value="TreeGrafter"/>
</dbReference>
<dbReference type="STRING" id="1194090.SAMN05443144_11310"/>
<feature type="disulfide bond" description="Redox-active" evidence="6">
    <location>
        <begin position="275"/>
        <end position="278"/>
    </location>
</feature>
<dbReference type="SUPFAM" id="SSF64397">
    <property type="entry name" value="Hsp33 domain"/>
    <property type="match status" value="1"/>
</dbReference>
<sequence length="301" mass="33427">MISKEDFIHKDRMAKGISTGGDIKISVVKTTDVVKTARRKHDLSLLNTVLLGRALTATMLMASELKGEERIRMRVEGKGPVGLLVAEANRVGEIRGYVQHPEAELDYTNAQTGLGDGLGVGILTIRKTLYNEAEPRTSSIELVRGNITDDVAYYMVQSEQVPSAVLLDVGLDEQGRITEAGGVLVQRMPDAPEGRIEAMQEKMLQFDSISELLASGHYIDDIMEMVMEPGGVKELDRQPVDFFCRCSRKRFVNALAMLGPDDLKEMSDEGQELVCHFCNEEYQVSKSEIEELLMQTKAKMN</sequence>
<keyword evidence="4 6" id="KW-0143">Chaperone</keyword>